<protein>
    <submittedName>
        <fullName evidence="2">Uncharacterized protein</fullName>
    </submittedName>
</protein>
<evidence type="ECO:0000313" key="2">
    <source>
        <dbReference type="EMBL" id="EAZ28467.1"/>
    </source>
</evidence>
<feature type="compositionally biased region" description="Basic and acidic residues" evidence="1">
    <location>
        <begin position="73"/>
        <end position="85"/>
    </location>
</feature>
<name>A3AMC8_ORYSJ</name>
<organism evidence="2">
    <name type="scientific">Oryza sativa subsp. japonica</name>
    <name type="common">Rice</name>
    <dbReference type="NCBI Taxonomy" id="39947"/>
    <lineage>
        <taxon>Eukaryota</taxon>
        <taxon>Viridiplantae</taxon>
        <taxon>Streptophyta</taxon>
        <taxon>Embryophyta</taxon>
        <taxon>Tracheophyta</taxon>
        <taxon>Spermatophyta</taxon>
        <taxon>Magnoliopsida</taxon>
        <taxon>Liliopsida</taxon>
        <taxon>Poales</taxon>
        <taxon>Poaceae</taxon>
        <taxon>BOP clade</taxon>
        <taxon>Oryzoideae</taxon>
        <taxon>Oryzeae</taxon>
        <taxon>Oryzinae</taxon>
        <taxon>Oryza</taxon>
        <taxon>Oryza sativa</taxon>
    </lineage>
</organism>
<reference evidence="2" key="2">
    <citation type="submission" date="2008-12" db="EMBL/GenBank/DDBJ databases">
        <title>Improved gene annotation of the rice (Oryza sativa) genomes.</title>
        <authorList>
            <person name="Wang J."/>
            <person name="Li R."/>
            <person name="Fan W."/>
            <person name="Huang Q."/>
            <person name="Zhang J."/>
            <person name="Zhou Y."/>
            <person name="Hu Y."/>
            <person name="Zi S."/>
            <person name="Li J."/>
            <person name="Ni P."/>
            <person name="Zheng H."/>
            <person name="Zhang Y."/>
            <person name="Zhao M."/>
            <person name="Hao Q."/>
            <person name="McDermott J."/>
            <person name="Samudrala R."/>
            <person name="Kristiansen K."/>
            <person name="Wong G.K.-S."/>
        </authorList>
    </citation>
    <scope>NUCLEOTIDE SEQUENCE</scope>
</reference>
<feature type="region of interest" description="Disordered" evidence="1">
    <location>
        <begin position="72"/>
        <end position="107"/>
    </location>
</feature>
<feature type="compositionally biased region" description="Low complexity" evidence="1">
    <location>
        <begin position="86"/>
        <end position="98"/>
    </location>
</feature>
<accession>A3AMC8</accession>
<dbReference type="Proteomes" id="UP000007752">
    <property type="component" value="Chromosome 3"/>
</dbReference>
<reference evidence="2" key="1">
    <citation type="journal article" date="2005" name="PLoS Biol.">
        <title>The genomes of Oryza sativa: a history of duplications.</title>
        <authorList>
            <person name="Yu J."/>
            <person name="Wang J."/>
            <person name="Lin W."/>
            <person name="Li S."/>
            <person name="Li H."/>
            <person name="Zhou J."/>
            <person name="Ni P."/>
            <person name="Dong W."/>
            <person name="Hu S."/>
            <person name="Zeng C."/>
            <person name="Zhang J."/>
            <person name="Zhang Y."/>
            <person name="Li R."/>
            <person name="Xu Z."/>
            <person name="Li S."/>
            <person name="Li X."/>
            <person name="Zheng H."/>
            <person name="Cong L."/>
            <person name="Lin L."/>
            <person name="Yin J."/>
            <person name="Geng J."/>
            <person name="Li G."/>
            <person name="Shi J."/>
            <person name="Liu J."/>
            <person name="Lv H."/>
            <person name="Li J."/>
            <person name="Wang J."/>
            <person name="Deng Y."/>
            <person name="Ran L."/>
            <person name="Shi X."/>
            <person name="Wang X."/>
            <person name="Wu Q."/>
            <person name="Li C."/>
            <person name="Ren X."/>
            <person name="Wang J."/>
            <person name="Wang X."/>
            <person name="Li D."/>
            <person name="Liu D."/>
            <person name="Zhang X."/>
            <person name="Ji Z."/>
            <person name="Zhao W."/>
            <person name="Sun Y."/>
            <person name="Zhang Z."/>
            <person name="Bao J."/>
            <person name="Han Y."/>
            <person name="Dong L."/>
            <person name="Ji J."/>
            <person name="Chen P."/>
            <person name="Wu S."/>
            <person name="Liu J."/>
            <person name="Xiao Y."/>
            <person name="Bu D."/>
            <person name="Tan J."/>
            <person name="Yang L."/>
            <person name="Ye C."/>
            <person name="Zhang J."/>
            <person name="Xu J."/>
            <person name="Zhou Y."/>
            <person name="Yu Y."/>
            <person name="Zhang B."/>
            <person name="Zhuang S."/>
            <person name="Wei H."/>
            <person name="Liu B."/>
            <person name="Lei M."/>
            <person name="Yu H."/>
            <person name="Li Y."/>
            <person name="Xu H."/>
            <person name="Wei S."/>
            <person name="He X."/>
            <person name="Fang L."/>
            <person name="Zhang Z."/>
            <person name="Zhang Y."/>
            <person name="Huang X."/>
            <person name="Su Z."/>
            <person name="Tong W."/>
            <person name="Li J."/>
            <person name="Tong Z."/>
            <person name="Li S."/>
            <person name="Ye J."/>
            <person name="Wang L."/>
            <person name="Fang L."/>
            <person name="Lei T."/>
            <person name="Chen C."/>
            <person name="Chen H."/>
            <person name="Xu Z."/>
            <person name="Li H."/>
            <person name="Huang H."/>
            <person name="Zhang F."/>
            <person name="Xu H."/>
            <person name="Li N."/>
            <person name="Zhao C."/>
            <person name="Li S."/>
            <person name="Dong L."/>
            <person name="Huang Y."/>
            <person name="Li L."/>
            <person name="Xi Y."/>
            <person name="Qi Q."/>
            <person name="Li W."/>
            <person name="Zhang B."/>
            <person name="Hu W."/>
            <person name="Zhang Y."/>
            <person name="Tian X."/>
            <person name="Jiao Y."/>
            <person name="Liang X."/>
            <person name="Jin J."/>
            <person name="Gao L."/>
            <person name="Zheng W."/>
            <person name="Hao B."/>
            <person name="Liu S."/>
            <person name="Wang W."/>
            <person name="Yuan L."/>
            <person name="Cao M."/>
            <person name="McDermott J."/>
            <person name="Samudrala R."/>
            <person name="Wang J."/>
            <person name="Wong G.K."/>
            <person name="Yang H."/>
        </authorList>
    </citation>
    <scope>NUCLEOTIDE SEQUENCE [LARGE SCALE GENOMIC DNA]</scope>
</reference>
<proteinExistence type="predicted"/>
<sequence>MASSTTEPLVPPCRRRLGRCPLPSPPRAGGGGWCARAFEVVEAAHAAQRPVSVAPRCVCGAARRTIGVPAYEGKGEEAREEERARAAGGAADAATAGGIKRGDGGGG</sequence>
<dbReference type="AlphaFoldDB" id="A3AMC8"/>
<evidence type="ECO:0000256" key="1">
    <source>
        <dbReference type="SAM" id="MobiDB-lite"/>
    </source>
</evidence>
<dbReference type="EMBL" id="CM000140">
    <property type="protein sequence ID" value="EAZ28467.1"/>
    <property type="molecule type" value="Genomic_DNA"/>
</dbReference>
<gene>
    <name evidence="2" type="ORF">OsJ_12448</name>
</gene>